<protein>
    <submittedName>
        <fullName evidence="2">Two-pore potassium channel 3-like</fullName>
    </submittedName>
</protein>
<dbReference type="Proteomes" id="UP001604336">
    <property type="component" value="Unassembled WGS sequence"/>
</dbReference>
<proteinExistence type="predicted"/>
<gene>
    <name evidence="2" type="ORF">Adt_09368</name>
</gene>
<organism evidence="2 3">
    <name type="scientific">Abeliophyllum distichum</name>
    <dbReference type="NCBI Taxonomy" id="126358"/>
    <lineage>
        <taxon>Eukaryota</taxon>
        <taxon>Viridiplantae</taxon>
        <taxon>Streptophyta</taxon>
        <taxon>Embryophyta</taxon>
        <taxon>Tracheophyta</taxon>
        <taxon>Spermatophyta</taxon>
        <taxon>Magnoliopsida</taxon>
        <taxon>eudicotyledons</taxon>
        <taxon>Gunneridae</taxon>
        <taxon>Pentapetalae</taxon>
        <taxon>asterids</taxon>
        <taxon>lamiids</taxon>
        <taxon>Lamiales</taxon>
        <taxon>Oleaceae</taxon>
        <taxon>Forsythieae</taxon>
        <taxon>Abeliophyllum</taxon>
    </lineage>
</organism>
<keyword evidence="3" id="KW-1185">Reference proteome</keyword>
<evidence type="ECO:0000256" key="1">
    <source>
        <dbReference type="SAM" id="MobiDB-lite"/>
    </source>
</evidence>
<name>A0ABD1UH24_9LAMI</name>
<feature type="region of interest" description="Disordered" evidence="1">
    <location>
        <begin position="1"/>
        <end position="95"/>
    </location>
</feature>
<sequence>MEREPLLPYINPRRPQRSPPTPLSLAPLPENNEITIPPLPLPPSKELKDRLIFGSPLTSPSRFKDSSSSTLLDPLSVTSPKPTKSNLDDENFNLDPQKYNFDVENRHSWLIDPNYLVPKSNLHRSKTAPGPQLWLS</sequence>
<dbReference type="AlphaFoldDB" id="A0ABD1UH24"/>
<dbReference type="EMBL" id="JBFOLK010000003">
    <property type="protein sequence ID" value="KAL2524314.1"/>
    <property type="molecule type" value="Genomic_DNA"/>
</dbReference>
<evidence type="ECO:0000313" key="3">
    <source>
        <dbReference type="Proteomes" id="UP001604336"/>
    </source>
</evidence>
<comment type="caution">
    <text evidence="2">The sequence shown here is derived from an EMBL/GenBank/DDBJ whole genome shotgun (WGS) entry which is preliminary data.</text>
</comment>
<evidence type="ECO:0000313" key="2">
    <source>
        <dbReference type="EMBL" id="KAL2524314.1"/>
    </source>
</evidence>
<reference evidence="3" key="1">
    <citation type="submission" date="2024-07" db="EMBL/GenBank/DDBJ databases">
        <title>Two chromosome-level genome assemblies of Korean endemic species Abeliophyllum distichum and Forsythia ovata (Oleaceae).</title>
        <authorList>
            <person name="Jang H."/>
        </authorList>
    </citation>
    <scope>NUCLEOTIDE SEQUENCE [LARGE SCALE GENOMIC DNA]</scope>
</reference>
<feature type="compositionally biased region" description="Low complexity" evidence="1">
    <location>
        <begin position="66"/>
        <end position="80"/>
    </location>
</feature>
<accession>A0ABD1UH24</accession>